<protein>
    <recommendedName>
        <fullName evidence="2">Methyltransferase domain-containing protein</fullName>
    </recommendedName>
</protein>
<dbReference type="InterPro" id="IPR029063">
    <property type="entry name" value="SAM-dependent_MTases_sf"/>
</dbReference>
<evidence type="ECO:0008006" key="2">
    <source>
        <dbReference type="Google" id="ProtNLM"/>
    </source>
</evidence>
<gene>
    <name evidence="1" type="ORF">LCGC14_2175440</name>
</gene>
<evidence type="ECO:0000313" key="1">
    <source>
        <dbReference type="EMBL" id="KKL63401.1"/>
    </source>
</evidence>
<dbReference type="SUPFAM" id="SSF53335">
    <property type="entry name" value="S-adenosyl-L-methionine-dependent methyltransferases"/>
    <property type="match status" value="1"/>
</dbReference>
<dbReference type="CDD" id="cd02440">
    <property type="entry name" value="AdoMet_MTases"/>
    <property type="match status" value="1"/>
</dbReference>
<dbReference type="Gene3D" id="3.40.50.150">
    <property type="entry name" value="Vaccinia Virus protein VP39"/>
    <property type="match status" value="1"/>
</dbReference>
<accession>A0A0F9EB27</accession>
<comment type="caution">
    <text evidence="1">The sequence shown here is derived from an EMBL/GenBank/DDBJ whole genome shotgun (WGS) entry which is preliminary data.</text>
</comment>
<reference evidence="1" key="1">
    <citation type="journal article" date="2015" name="Nature">
        <title>Complex archaea that bridge the gap between prokaryotes and eukaryotes.</title>
        <authorList>
            <person name="Spang A."/>
            <person name="Saw J.H."/>
            <person name="Jorgensen S.L."/>
            <person name="Zaremba-Niedzwiedzka K."/>
            <person name="Martijn J."/>
            <person name="Lind A.E."/>
            <person name="van Eijk R."/>
            <person name="Schleper C."/>
            <person name="Guy L."/>
            <person name="Ettema T.J."/>
        </authorList>
    </citation>
    <scope>NUCLEOTIDE SEQUENCE</scope>
</reference>
<proteinExistence type="predicted"/>
<feature type="non-terminal residue" evidence="1">
    <location>
        <position position="1"/>
    </location>
</feature>
<organism evidence="1">
    <name type="scientific">marine sediment metagenome</name>
    <dbReference type="NCBI Taxonomy" id="412755"/>
    <lineage>
        <taxon>unclassified sequences</taxon>
        <taxon>metagenomes</taxon>
        <taxon>ecological metagenomes</taxon>
    </lineage>
</organism>
<dbReference type="AlphaFoldDB" id="A0A0F9EB27"/>
<dbReference type="EMBL" id="LAZR01028184">
    <property type="protein sequence ID" value="KKL63401.1"/>
    <property type="molecule type" value="Genomic_DNA"/>
</dbReference>
<sequence>LLLLLLYEYNQRFLSFLRYGTEGTPGGDKDHYSFIPKGPESVIIALTKAMDLLKKHNPEARDKYIAAYKFLDAGCGAGNIMLLANCLGFKVWGIERDEDTIKLAHKLLHRYNEPGRGIIKADLVTYKDYGNYDVIYYYQPMRGKKMDLFVDALCNQTKVGAIVLAFGGGSQILKDKRFKQHKAQYVRIYRKTKA</sequence>
<name>A0A0F9EB27_9ZZZZ</name>